<evidence type="ECO:0000313" key="2">
    <source>
        <dbReference type="Proteomes" id="UP001204814"/>
    </source>
</evidence>
<dbReference type="AlphaFoldDB" id="A0AAP2UDE9"/>
<organism evidence="1 2">
    <name type="scientific">Faecalibacillus intestinalis</name>
    <dbReference type="NCBI Taxonomy" id="1982626"/>
    <lineage>
        <taxon>Bacteria</taxon>
        <taxon>Bacillati</taxon>
        <taxon>Bacillota</taxon>
        <taxon>Erysipelotrichia</taxon>
        <taxon>Erysipelotrichales</taxon>
        <taxon>Coprobacillaceae</taxon>
        <taxon>Faecalibacillus</taxon>
    </lineage>
</organism>
<name>A0AAP2UDE9_9FIRM</name>
<reference evidence="1" key="1">
    <citation type="submission" date="2022-06" db="EMBL/GenBank/DDBJ databases">
        <title>Isolation of gut microbiota from human fecal samples.</title>
        <authorList>
            <person name="Pamer E.G."/>
            <person name="Barat B."/>
            <person name="Waligurski E."/>
            <person name="Medina S."/>
            <person name="Paddock L."/>
            <person name="Mostad J."/>
        </authorList>
    </citation>
    <scope>NUCLEOTIDE SEQUENCE</scope>
    <source>
        <strain evidence="1">DFI.6.24</strain>
    </source>
</reference>
<dbReference type="InterPro" id="IPR048135">
    <property type="entry name" value="VapD-like"/>
</dbReference>
<proteinExistence type="predicted"/>
<dbReference type="NCBIfam" id="NF041506">
    <property type="entry name" value="VapD"/>
    <property type="match status" value="1"/>
</dbReference>
<sequence length="104" mass="12477">MLESKKAINFDLSDVRLRKYYPSNNYKKAWSDIKSYLLDNGFNHRQYSGYISKEPVTMDYVIQHILEMALLFQWLRYCVKEFDVTIVGDEYSLKNYIHSNNSFN</sequence>
<evidence type="ECO:0000313" key="1">
    <source>
        <dbReference type="EMBL" id="MCQ5060937.1"/>
    </source>
</evidence>
<dbReference type="RefSeq" id="WP_117346599.1">
    <property type="nucleotide sequence ID" value="NZ_JAJDKX010000051.1"/>
</dbReference>
<accession>A0AAP2UDE9</accession>
<comment type="caution">
    <text evidence="1">The sequence shown here is derived from an EMBL/GenBank/DDBJ whole genome shotgun (WGS) entry which is preliminary data.</text>
</comment>
<dbReference type="Gene3D" id="3.30.70.240">
    <property type="match status" value="1"/>
</dbReference>
<protein>
    <recommendedName>
        <fullName evidence="3">Virulence factor</fullName>
    </recommendedName>
</protein>
<dbReference type="EMBL" id="JANGBO010000002">
    <property type="protein sequence ID" value="MCQ5060937.1"/>
    <property type="molecule type" value="Genomic_DNA"/>
</dbReference>
<gene>
    <name evidence="1" type="ORF">NE542_03685</name>
</gene>
<evidence type="ECO:0008006" key="3">
    <source>
        <dbReference type="Google" id="ProtNLM"/>
    </source>
</evidence>
<dbReference type="Proteomes" id="UP001204814">
    <property type="component" value="Unassembled WGS sequence"/>
</dbReference>